<proteinExistence type="predicted"/>
<protein>
    <submittedName>
        <fullName evidence="2">Uncharacterized protein</fullName>
    </submittedName>
</protein>
<dbReference type="EMBL" id="HE717023">
    <property type="protein sequence ID" value="CCG45124.1"/>
    <property type="molecule type" value="Genomic_DNA"/>
</dbReference>
<feature type="region of interest" description="Disordered" evidence="1">
    <location>
        <begin position="1"/>
        <end position="32"/>
    </location>
</feature>
<name>I0JLV4_HALH3</name>
<organism evidence="2 3">
    <name type="scientific">Halobacillus halophilus (strain ATCC 35676 / DSM 2266 / JCM 20832 / KCTC 3685 / LMG 17431 / NBRC 102448 / NCIMB 2269)</name>
    <name type="common">Sporosarcina halophila</name>
    <dbReference type="NCBI Taxonomy" id="866895"/>
    <lineage>
        <taxon>Bacteria</taxon>
        <taxon>Bacillati</taxon>
        <taxon>Bacillota</taxon>
        <taxon>Bacilli</taxon>
        <taxon>Bacillales</taxon>
        <taxon>Bacillaceae</taxon>
        <taxon>Halobacillus</taxon>
    </lineage>
</organism>
<dbReference type="AlphaFoldDB" id="I0JLV4"/>
<dbReference type="HOGENOM" id="CLU_3389726_0_0_9"/>
<dbReference type="Proteomes" id="UP000007397">
    <property type="component" value="Chromosome"/>
</dbReference>
<reference evidence="2 3" key="1">
    <citation type="journal article" date="2013" name="Environ. Microbiol.">
        <title>Chloride and organic osmolytes: a hybrid strategy to cope with elevated salinities by the moderately halophilic, chloride-dependent bacterium Halobacillus halophilus.</title>
        <authorList>
            <person name="Saum S.H."/>
            <person name="Pfeiffer F."/>
            <person name="Palm P."/>
            <person name="Rampp M."/>
            <person name="Schuster S.C."/>
            <person name="Muller V."/>
            <person name="Oesterhelt D."/>
        </authorList>
    </citation>
    <scope>NUCLEOTIDE SEQUENCE [LARGE SCALE GENOMIC DNA]</scope>
    <source>
        <strain evidence="3">ATCC 35676 / DSM 2266 / JCM 20832 / KCTC 3685 / LMG 17431 / NBRC 102448 / NCIMB 2269</strain>
    </source>
</reference>
<dbReference type="KEGG" id="hhd:HBHAL_2776"/>
<evidence type="ECO:0000313" key="2">
    <source>
        <dbReference type="EMBL" id="CCG45124.1"/>
    </source>
</evidence>
<keyword evidence="3" id="KW-1185">Reference proteome</keyword>
<evidence type="ECO:0000313" key="3">
    <source>
        <dbReference type="Proteomes" id="UP000007397"/>
    </source>
</evidence>
<accession>I0JLV4</accession>
<evidence type="ECO:0000256" key="1">
    <source>
        <dbReference type="SAM" id="MobiDB-lite"/>
    </source>
</evidence>
<gene>
    <name evidence="2" type="ordered locus">HBHAL_2776</name>
</gene>
<sequence length="32" mass="3426">MHFELPISQGPEGDDEDSCGMKMTGETPEGEA</sequence>